<dbReference type="AlphaFoldDB" id="A0AAQ3U0A8"/>
<proteinExistence type="predicted"/>
<dbReference type="EMBL" id="CP144750">
    <property type="protein sequence ID" value="WVZ82998.1"/>
    <property type="molecule type" value="Genomic_DNA"/>
</dbReference>
<gene>
    <name evidence="2" type="ORF">U9M48_030191</name>
</gene>
<feature type="region of interest" description="Disordered" evidence="1">
    <location>
        <begin position="52"/>
        <end position="84"/>
    </location>
</feature>
<organism evidence="2 3">
    <name type="scientific">Paspalum notatum var. saurae</name>
    <dbReference type="NCBI Taxonomy" id="547442"/>
    <lineage>
        <taxon>Eukaryota</taxon>
        <taxon>Viridiplantae</taxon>
        <taxon>Streptophyta</taxon>
        <taxon>Embryophyta</taxon>
        <taxon>Tracheophyta</taxon>
        <taxon>Spermatophyta</taxon>
        <taxon>Magnoliopsida</taxon>
        <taxon>Liliopsida</taxon>
        <taxon>Poales</taxon>
        <taxon>Poaceae</taxon>
        <taxon>PACMAD clade</taxon>
        <taxon>Panicoideae</taxon>
        <taxon>Andropogonodae</taxon>
        <taxon>Paspaleae</taxon>
        <taxon>Paspalinae</taxon>
        <taxon>Paspalum</taxon>
    </lineage>
</organism>
<evidence type="ECO:0000256" key="1">
    <source>
        <dbReference type="SAM" id="MobiDB-lite"/>
    </source>
</evidence>
<dbReference type="Proteomes" id="UP001341281">
    <property type="component" value="Chromosome 06"/>
</dbReference>
<reference evidence="2 3" key="1">
    <citation type="submission" date="2024-02" db="EMBL/GenBank/DDBJ databases">
        <title>High-quality chromosome-scale genome assembly of Pensacola bahiagrass (Paspalum notatum Flugge var. saurae).</title>
        <authorList>
            <person name="Vega J.M."/>
            <person name="Podio M."/>
            <person name="Orjuela J."/>
            <person name="Siena L.A."/>
            <person name="Pessino S.C."/>
            <person name="Combes M.C."/>
            <person name="Mariac C."/>
            <person name="Albertini E."/>
            <person name="Pupilli F."/>
            <person name="Ortiz J.P.A."/>
            <person name="Leblanc O."/>
        </authorList>
    </citation>
    <scope>NUCLEOTIDE SEQUENCE [LARGE SCALE GENOMIC DNA]</scope>
    <source>
        <strain evidence="2">R1</strain>
        <tissue evidence="2">Leaf</tissue>
    </source>
</reference>
<sequence length="84" mass="9181">MLCSGQLSSAYQTRRLEAVRTTNNSISSVRLGTYNLLRQSCFRQSAYEKIGTPNQASGHEQLHLDPDGLAGNHRATPAQRPVPG</sequence>
<accession>A0AAQ3U0A8</accession>
<keyword evidence="3" id="KW-1185">Reference proteome</keyword>
<evidence type="ECO:0000313" key="2">
    <source>
        <dbReference type="EMBL" id="WVZ82998.1"/>
    </source>
</evidence>
<protein>
    <submittedName>
        <fullName evidence="2">Uncharacterized protein</fullName>
    </submittedName>
</protein>
<name>A0AAQ3U0A8_PASNO</name>
<evidence type="ECO:0000313" key="3">
    <source>
        <dbReference type="Proteomes" id="UP001341281"/>
    </source>
</evidence>